<evidence type="ECO:0000256" key="1">
    <source>
        <dbReference type="SAM" id="MobiDB-lite"/>
    </source>
</evidence>
<evidence type="ECO:0000313" key="2">
    <source>
        <dbReference type="EMBL" id="KAG5469413.1"/>
    </source>
</evidence>
<dbReference type="Proteomes" id="UP000673552">
    <property type="component" value="Unassembled WGS sequence"/>
</dbReference>
<dbReference type="GeneID" id="92512723"/>
<proteinExistence type="predicted"/>
<keyword evidence="3" id="KW-1185">Reference proteome</keyword>
<dbReference type="OrthoDB" id="273472at2759"/>
<name>A0A836GT18_9TRYP</name>
<organism evidence="2 3">
    <name type="scientific">Leishmania martiniquensis</name>
    <dbReference type="NCBI Taxonomy" id="1580590"/>
    <lineage>
        <taxon>Eukaryota</taxon>
        <taxon>Discoba</taxon>
        <taxon>Euglenozoa</taxon>
        <taxon>Kinetoplastea</taxon>
        <taxon>Metakinetoplastina</taxon>
        <taxon>Trypanosomatida</taxon>
        <taxon>Trypanosomatidae</taxon>
        <taxon>Leishmaniinae</taxon>
        <taxon>Leishmania</taxon>
    </lineage>
</organism>
<evidence type="ECO:0000313" key="3">
    <source>
        <dbReference type="Proteomes" id="UP000673552"/>
    </source>
</evidence>
<dbReference type="InterPro" id="IPR027417">
    <property type="entry name" value="P-loop_NTPase"/>
</dbReference>
<gene>
    <name evidence="2" type="ORF">LSCM1_02632</name>
</gene>
<dbReference type="SUPFAM" id="SSF52540">
    <property type="entry name" value="P-loop containing nucleoside triphosphate hydrolases"/>
    <property type="match status" value="1"/>
</dbReference>
<dbReference type="EMBL" id="JAFEUZ010000033">
    <property type="protein sequence ID" value="KAG5469413.1"/>
    <property type="molecule type" value="Genomic_DNA"/>
</dbReference>
<comment type="caution">
    <text evidence="2">The sequence shown here is derived from an EMBL/GenBank/DDBJ whole genome shotgun (WGS) entry which is preliminary data.</text>
</comment>
<sequence length="562" mass="59569">MWETMADTEARARVQRLRQSAASLQDVYGAFAPWQHLPTSVRELDSLLGAADVSGGVSDDGGRRGVEPCIGGLPVGGLHELYGPPLSGKSWILRRIGAAYVRRMTAYRQWYHDELVRVSAWGMEAMQPTHTDDAHATKGKEDVASKEDVAGISADLASASPMTAVGEWDLYVCMVSGAGAGGTTDRLTASSASPPPFSPDVRSWLEELVAPFGSSLALAEQEEASFAGPVHQYSSLHQRRQQQRAYAEQHIHFCVVHSPNELLAFLERLSGDAASARCTGTVSANSAPFIGVPAPLVASQQQTPSPQLPCGSLTTSVRGQKRRRTPATAVTSSPAFPLSRGNFSRRTWRLQRQRLLLLDGLDALWLHPTLGNHSATHAGQWFAEELHRQLRAVLSPKLCCSASTRAFPTTSPTTAAAPPAPHHSQLTLYSTVICTNGCNGGNGGSSAALQLETRLVGPPGGVAGWMVTVPRPSGNAVWVKAADTRCLVEPAHVGLVSMPTPGSSYGSPAHMPRGVGAMRHSGGRIAGSFGQPTGKSLESLVTVVKGGSRVAATWVLRDVPDG</sequence>
<dbReference type="KEGG" id="lmat:92512723"/>
<dbReference type="Gene3D" id="3.40.50.300">
    <property type="entry name" value="P-loop containing nucleotide triphosphate hydrolases"/>
    <property type="match status" value="1"/>
</dbReference>
<protein>
    <submittedName>
        <fullName evidence="2">Uncharacterized protein</fullName>
    </submittedName>
</protein>
<reference evidence="3" key="2">
    <citation type="journal article" date="2021" name="Sci. Data">
        <title>Chromosome-scale genome sequencing, assembly and annotation of six genomes from subfamily Leishmaniinae.</title>
        <authorList>
            <person name="Almutairi H."/>
            <person name="Urbaniak M.D."/>
            <person name="Bates M.D."/>
            <person name="Jariyapan N."/>
            <person name="Kwakye-Nuako G."/>
            <person name="Thomaz Soccol V."/>
            <person name="Al-Salem W.S."/>
            <person name="Dillon R.J."/>
            <person name="Bates P.A."/>
            <person name="Gatherer D."/>
        </authorList>
    </citation>
    <scope>NUCLEOTIDE SEQUENCE [LARGE SCALE GENOMIC DNA]</scope>
</reference>
<dbReference type="AlphaFoldDB" id="A0A836GT18"/>
<feature type="region of interest" description="Disordered" evidence="1">
    <location>
        <begin position="301"/>
        <end position="335"/>
    </location>
</feature>
<dbReference type="RefSeq" id="XP_067175586.1">
    <property type="nucleotide sequence ID" value="XM_067320211.1"/>
</dbReference>
<reference evidence="3" key="1">
    <citation type="journal article" date="2021" name="Microbiol. Resour. Announc.">
        <title>LGAAP: Leishmaniinae Genome Assembly and Annotation Pipeline.</title>
        <authorList>
            <person name="Almutairi H."/>
            <person name="Urbaniak M.D."/>
            <person name="Bates M.D."/>
            <person name="Jariyapan N."/>
            <person name="Kwakye-Nuako G."/>
            <person name="Thomaz-Soccol V."/>
            <person name="Al-Salem W.S."/>
            <person name="Dillon R.J."/>
            <person name="Bates P.A."/>
            <person name="Gatherer D."/>
        </authorList>
    </citation>
    <scope>NUCLEOTIDE SEQUENCE [LARGE SCALE GENOMIC DNA]</scope>
</reference>
<accession>A0A836GT18</accession>